<dbReference type="Pfam" id="PF22980">
    <property type="entry name" value="Myb_DNA-bind_8"/>
    <property type="match status" value="1"/>
</dbReference>
<sequence>MVAPHDTESQFAFLISCIKNSTAGKVDFEQVRKDCNIISKGAAAKRYERLLRAHGIANGGTSSKTPVKKEDGPATPATLTKKPRTTKKRKLAAVDENAGDVDEPKVKGEVKSEDASTVKLEQGNGVLASIPAAVSNSFEETPAAVAAADDDDVLLISATERRPNSIPACSSSGDHHHSPNPMIPGCHSFDCAANMGFSTQTSPMMATTMLSLTSRPSHSHQTHPYGFGTSVSSPWFHTHDGSGIYWQNTAPENKEAQYQ</sequence>
<evidence type="ECO:0000256" key="1">
    <source>
        <dbReference type="SAM" id="MobiDB-lite"/>
    </source>
</evidence>
<dbReference type="InParanoid" id="A0A1Y2DYV4"/>
<keyword evidence="4" id="KW-1185">Reference proteome</keyword>
<name>A0A1Y2DYV4_9PEZI</name>
<accession>A0A1Y2DYV4</accession>
<proteinExistence type="predicted"/>
<feature type="region of interest" description="Disordered" evidence="1">
    <location>
        <begin position="57"/>
        <end position="116"/>
    </location>
</feature>
<dbReference type="RefSeq" id="XP_040715886.1">
    <property type="nucleotide sequence ID" value="XM_040863919.1"/>
</dbReference>
<dbReference type="InterPro" id="IPR054505">
    <property type="entry name" value="Myb_DNA-bind_8"/>
</dbReference>
<feature type="compositionally biased region" description="Basic residues" evidence="1">
    <location>
        <begin position="81"/>
        <end position="91"/>
    </location>
</feature>
<evidence type="ECO:0000313" key="3">
    <source>
        <dbReference type="EMBL" id="ORY64472.1"/>
    </source>
</evidence>
<feature type="domain" description="Myb-like DNA-binding" evidence="2">
    <location>
        <begin position="8"/>
        <end position="55"/>
    </location>
</feature>
<protein>
    <recommendedName>
        <fullName evidence="2">Myb-like DNA-binding domain-containing protein</fullName>
    </recommendedName>
</protein>
<evidence type="ECO:0000259" key="2">
    <source>
        <dbReference type="Pfam" id="PF22980"/>
    </source>
</evidence>
<reference evidence="3 4" key="1">
    <citation type="submission" date="2016-07" db="EMBL/GenBank/DDBJ databases">
        <title>Pervasive Adenine N6-methylation of Active Genes in Fungi.</title>
        <authorList>
            <consortium name="DOE Joint Genome Institute"/>
            <person name="Mondo S.J."/>
            <person name="Dannebaum R.O."/>
            <person name="Kuo R.C."/>
            <person name="Labutti K."/>
            <person name="Haridas S."/>
            <person name="Kuo A."/>
            <person name="Salamov A."/>
            <person name="Ahrendt S.R."/>
            <person name="Lipzen A."/>
            <person name="Sullivan W."/>
            <person name="Andreopoulos W.B."/>
            <person name="Clum A."/>
            <person name="Lindquist E."/>
            <person name="Daum C."/>
            <person name="Ramamoorthy G.K."/>
            <person name="Gryganskyi A."/>
            <person name="Culley D."/>
            <person name="Magnuson J.K."/>
            <person name="James T.Y."/>
            <person name="O'Malley M.A."/>
            <person name="Stajich J.E."/>
            <person name="Spatafora J.W."/>
            <person name="Visel A."/>
            <person name="Grigoriev I.V."/>
        </authorList>
    </citation>
    <scope>NUCLEOTIDE SEQUENCE [LARGE SCALE GENOMIC DNA]</scope>
    <source>
        <strain evidence="3 4">CBS 129021</strain>
    </source>
</reference>
<feature type="compositionally biased region" description="Basic and acidic residues" evidence="1">
    <location>
        <begin position="102"/>
        <end position="116"/>
    </location>
</feature>
<dbReference type="GeneID" id="63780131"/>
<dbReference type="Proteomes" id="UP000193689">
    <property type="component" value="Unassembled WGS sequence"/>
</dbReference>
<dbReference type="EMBL" id="MCFJ01000007">
    <property type="protein sequence ID" value="ORY64472.1"/>
    <property type="molecule type" value="Genomic_DNA"/>
</dbReference>
<comment type="caution">
    <text evidence="3">The sequence shown here is derived from an EMBL/GenBank/DDBJ whole genome shotgun (WGS) entry which is preliminary data.</text>
</comment>
<evidence type="ECO:0000313" key="4">
    <source>
        <dbReference type="Proteomes" id="UP000193689"/>
    </source>
</evidence>
<organism evidence="3 4">
    <name type="scientific">Pseudomassariella vexata</name>
    <dbReference type="NCBI Taxonomy" id="1141098"/>
    <lineage>
        <taxon>Eukaryota</taxon>
        <taxon>Fungi</taxon>
        <taxon>Dikarya</taxon>
        <taxon>Ascomycota</taxon>
        <taxon>Pezizomycotina</taxon>
        <taxon>Sordariomycetes</taxon>
        <taxon>Xylariomycetidae</taxon>
        <taxon>Amphisphaeriales</taxon>
        <taxon>Pseudomassariaceae</taxon>
        <taxon>Pseudomassariella</taxon>
    </lineage>
</organism>
<dbReference type="AlphaFoldDB" id="A0A1Y2DYV4"/>
<dbReference type="OrthoDB" id="5353914at2759"/>
<gene>
    <name evidence="3" type="ORF">BCR38DRAFT_485618</name>
</gene>
<dbReference type="STRING" id="1141098.A0A1Y2DYV4"/>